<evidence type="ECO:0000313" key="13">
    <source>
        <dbReference type="Proteomes" id="UP000551848"/>
    </source>
</evidence>
<name>A0A838XV20_9GAMM</name>
<dbReference type="GO" id="GO:0006826">
    <property type="term" value="P:iron ion transport"/>
    <property type="evidence" value="ECO:0007669"/>
    <property type="project" value="UniProtKB-KW"/>
</dbReference>
<comment type="caution">
    <text evidence="12">The sequence shown here is derived from an EMBL/GenBank/DDBJ whole genome shotgun (WGS) entry which is preliminary data.</text>
</comment>
<dbReference type="Pfam" id="PF00593">
    <property type="entry name" value="TonB_dep_Rec_b-barrel"/>
    <property type="match status" value="1"/>
</dbReference>
<keyword evidence="6" id="KW-0408">Iron</keyword>
<dbReference type="AlphaFoldDB" id="A0A838XV20"/>
<keyword evidence="8" id="KW-0798">TonB box</keyword>
<evidence type="ECO:0000256" key="10">
    <source>
        <dbReference type="ARBA" id="ARBA00023237"/>
    </source>
</evidence>
<keyword evidence="5" id="KW-0812">Transmembrane</keyword>
<evidence type="ECO:0000256" key="5">
    <source>
        <dbReference type="ARBA" id="ARBA00022692"/>
    </source>
</evidence>
<feature type="domain" description="TonB-dependent receptor-like beta-barrel" evidence="11">
    <location>
        <begin position="22"/>
        <end position="197"/>
    </location>
</feature>
<keyword evidence="9" id="KW-0472">Membrane</keyword>
<proteinExistence type="predicted"/>
<dbReference type="GO" id="GO:0009279">
    <property type="term" value="C:cell outer membrane"/>
    <property type="evidence" value="ECO:0007669"/>
    <property type="project" value="UniProtKB-SubCell"/>
</dbReference>
<evidence type="ECO:0000256" key="7">
    <source>
        <dbReference type="ARBA" id="ARBA00023065"/>
    </source>
</evidence>
<evidence type="ECO:0000256" key="9">
    <source>
        <dbReference type="ARBA" id="ARBA00023136"/>
    </source>
</evidence>
<keyword evidence="4" id="KW-0410">Iron transport</keyword>
<keyword evidence="12" id="KW-0675">Receptor</keyword>
<evidence type="ECO:0000256" key="2">
    <source>
        <dbReference type="ARBA" id="ARBA00022448"/>
    </source>
</evidence>
<evidence type="ECO:0000256" key="1">
    <source>
        <dbReference type="ARBA" id="ARBA00004571"/>
    </source>
</evidence>
<dbReference type="EMBL" id="JACETL010000012">
    <property type="protein sequence ID" value="MBA4692444.1"/>
    <property type="molecule type" value="Genomic_DNA"/>
</dbReference>
<dbReference type="SUPFAM" id="SSF56935">
    <property type="entry name" value="Porins"/>
    <property type="match status" value="1"/>
</dbReference>
<reference evidence="12 13" key="1">
    <citation type="submission" date="2020-06" db="EMBL/GenBank/DDBJ databases">
        <title>Dysbiosis in marine aquaculture revealed through microbiome analysis: reverse ecology for environmental sustainability.</title>
        <authorList>
            <person name="Haro-Moreno J.M."/>
            <person name="Coutinho F.H."/>
            <person name="Zaragoza-Solas A."/>
            <person name="Picazo A."/>
            <person name="Almagro-Moreno S."/>
            <person name="Lopez-Perez M."/>
        </authorList>
    </citation>
    <scope>NUCLEOTIDE SEQUENCE [LARGE SCALE GENOMIC DNA]</scope>
    <source>
        <strain evidence="12">MCMED-G41</strain>
    </source>
</reference>
<gene>
    <name evidence="12" type="ORF">H2072_01710</name>
</gene>
<evidence type="ECO:0000256" key="6">
    <source>
        <dbReference type="ARBA" id="ARBA00023004"/>
    </source>
</evidence>
<dbReference type="InterPro" id="IPR036942">
    <property type="entry name" value="Beta-barrel_TonB_sf"/>
</dbReference>
<protein>
    <submittedName>
        <fullName evidence="12">TonB-dependent receptor</fullName>
    </submittedName>
</protein>
<dbReference type="PANTHER" id="PTHR32552:SF81">
    <property type="entry name" value="TONB-DEPENDENT OUTER MEMBRANE RECEPTOR"/>
    <property type="match status" value="1"/>
</dbReference>
<dbReference type="Gene3D" id="2.40.170.20">
    <property type="entry name" value="TonB-dependent receptor, beta-barrel domain"/>
    <property type="match status" value="1"/>
</dbReference>
<keyword evidence="10" id="KW-0998">Cell outer membrane</keyword>
<dbReference type="InterPro" id="IPR039426">
    <property type="entry name" value="TonB-dep_rcpt-like"/>
</dbReference>
<evidence type="ECO:0000256" key="4">
    <source>
        <dbReference type="ARBA" id="ARBA00022496"/>
    </source>
</evidence>
<sequence>ALAAAGTPVHPNTTVGRRYAGPEEAEVMELGAKIYLPSGYLNIAIFDQEIQGFQSNTFIGTGFVLANAGTQSVDGYEFDLLFSPAENIDIAIGGTFIDPIYDSFTGSAFGDLSGTVPSNIADDTISTSVTWNWDRNGWDGYMRLSHLYSSEAVLTENPAAQALLESRGNGFREQDTLNFSAGMQKDNLSISVWGKNINDDEFITSVFPAVVDLSSTTFFGYPNNYATYGLTVNYSF</sequence>
<accession>A0A838XV20</accession>
<dbReference type="InterPro" id="IPR000531">
    <property type="entry name" value="Beta-barrel_TonB"/>
</dbReference>
<dbReference type="Proteomes" id="UP000551848">
    <property type="component" value="Unassembled WGS sequence"/>
</dbReference>
<keyword evidence="3" id="KW-1134">Transmembrane beta strand</keyword>
<evidence type="ECO:0000259" key="11">
    <source>
        <dbReference type="Pfam" id="PF00593"/>
    </source>
</evidence>
<evidence type="ECO:0000256" key="8">
    <source>
        <dbReference type="ARBA" id="ARBA00023077"/>
    </source>
</evidence>
<evidence type="ECO:0000313" key="12">
    <source>
        <dbReference type="EMBL" id="MBA4692444.1"/>
    </source>
</evidence>
<comment type="subcellular location">
    <subcellularLocation>
        <location evidence="1">Cell outer membrane</location>
        <topology evidence="1">Multi-pass membrane protein</topology>
    </subcellularLocation>
</comment>
<feature type="non-terminal residue" evidence="12">
    <location>
        <position position="1"/>
    </location>
</feature>
<keyword evidence="2" id="KW-0813">Transport</keyword>
<keyword evidence="7" id="KW-0406">Ion transport</keyword>
<dbReference type="PANTHER" id="PTHR32552">
    <property type="entry name" value="FERRICHROME IRON RECEPTOR-RELATED"/>
    <property type="match status" value="1"/>
</dbReference>
<evidence type="ECO:0000256" key="3">
    <source>
        <dbReference type="ARBA" id="ARBA00022452"/>
    </source>
</evidence>
<organism evidence="12 13">
    <name type="scientific">SAR86 cluster bacterium</name>
    <dbReference type="NCBI Taxonomy" id="2030880"/>
    <lineage>
        <taxon>Bacteria</taxon>
        <taxon>Pseudomonadati</taxon>
        <taxon>Pseudomonadota</taxon>
        <taxon>Gammaproteobacteria</taxon>
        <taxon>SAR86 cluster</taxon>
    </lineage>
</organism>